<organism evidence="1 2">
    <name type="scientific">Melastoma candidum</name>
    <dbReference type="NCBI Taxonomy" id="119954"/>
    <lineage>
        <taxon>Eukaryota</taxon>
        <taxon>Viridiplantae</taxon>
        <taxon>Streptophyta</taxon>
        <taxon>Embryophyta</taxon>
        <taxon>Tracheophyta</taxon>
        <taxon>Spermatophyta</taxon>
        <taxon>Magnoliopsida</taxon>
        <taxon>eudicotyledons</taxon>
        <taxon>Gunneridae</taxon>
        <taxon>Pentapetalae</taxon>
        <taxon>rosids</taxon>
        <taxon>malvids</taxon>
        <taxon>Myrtales</taxon>
        <taxon>Melastomataceae</taxon>
        <taxon>Melastomatoideae</taxon>
        <taxon>Melastomateae</taxon>
        <taxon>Melastoma</taxon>
    </lineage>
</organism>
<proteinExistence type="predicted"/>
<protein>
    <submittedName>
        <fullName evidence="1">Uncharacterized protein</fullName>
    </submittedName>
</protein>
<keyword evidence="2" id="KW-1185">Reference proteome</keyword>
<gene>
    <name evidence="1" type="ORF">MLD38_035951</name>
</gene>
<reference evidence="2" key="1">
    <citation type="journal article" date="2023" name="Front. Plant Sci.">
        <title>Chromosomal-level genome assembly of Melastoma candidum provides insights into trichome evolution.</title>
        <authorList>
            <person name="Zhong Y."/>
            <person name="Wu W."/>
            <person name="Sun C."/>
            <person name="Zou P."/>
            <person name="Liu Y."/>
            <person name="Dai S."/>
            <person name="Zhou R."/>
        </authorList>
    </citation>
    <scope>NUCLEOTIDE SEQUENCE [LARGE SCALE GENOMIC DNA]</scope>
</reference>
<dbReference type="Proteomes" id="UP001057402">
    <property type="component" value="Chromosome 11"/>
</dbReference>
<name>A0ACB9LK04_9MYRT</name>
<sequence>MASKRVASVKSATTSKNCMEALASAVVKWFLLLILFVYAAASYMITKFASYCGLNTPCLLCSRLDHVFSIKKPGYYWDMICGHHKTELSSLVLCHAHDKLADVHQMCESCLFLFATINESNAETYRLFVGHVSINRDTWEITAIEQFHEDSHQKIQQSDQLTRVAYIKLKINSDAESEVLFSEDEAEELLLKTEKPQEKELGIQRVPTDPLIEIADPCFIISSSALNAQIDRVSAHDDSVGDSFVEQGLVKTTSIDKEVKETNVGLFPVPELISFTDMDSIADKAATPHGVVAEEGKSESFSFVSLIICLKVHLVGFSNFGIPL</sequence>
<evidence type="ECO:0000313" key="1">
    <source>
        <dbReference type="EMBL" id="KAI4311014.1"/>
    </source>
</evidence>
<comment type="caution">
    <text evidence="1">The sequence shown here is derived from an EMBL/GenBank/DDBJ whole genome shotgun (WGS) entry which is preliminary data.</text>
</comment>
<evidence type="ECO:0000313" key="2">
    <source>
        <dbReference type="Proteomes" id="UP001057402"/>
    </source>
</evidence>
<dbReference type="EMBL" id="CM042890">
    <property type="protein sequence ID" value="KAI4311014.1"/>
    <property type="molecule type" value="Genomic_DNA"/>
</dbReference>
<accession>A0ACB9LK04</accession>